<dbReference type="EMBL" id="PQNK01000023">
    <property type="protein sequence ID" value="RRO85514.1"/>
    <property type="molecule type" value="Genomic_DNA"/>
</dbReference>
<feature type="compositionally biased region" description="Gly residues" evidence="5">
    <location>
        <begin position="91"/>
        <end position="100"/>
    </location>
</feature>
<dbReference type="Proteomes" id="UP000276526">
    <property type="component" value="Unassembled WGS sequence"/>
</dbReference>
<feature type="domain" description="HTH tetR-type" evidence="6">
    <location>
        <begin position="18"/>
        <end position="78"/>
    </location>
</feature>
<feature type="compositionally biased region" description="Basic residues" evidence="5">
    <location>
        <begin position="148"/>
        <end position="157"/>
    </location>
</feature>
<evidence type="ECO:0000256" key="5">
    <source>
        <dbReference type="SAM" id="MobiDB-lite"/>
    </source>
</evidence>
<feature type="region of interest" description="Disordered" evidence="5">
    <location>
        <begin position="80"/>
        <end position="157"/>
    </location>
</feature>
<gene>
    <name evidence="7" type="ORF">CXF48_10615</name>
</gene>
<dbReference type="Gene3D" id="1.10.357.10">
    <property type="entry name" value="Tetracycline Repressor, domain 2"/>
    <property type="match status" value="1"/>
</dbReference>
<dbReference type="GO" id="GO:0003700">
    <property type="term" value="F:DNA-binding transcription factor activity"/>
    <property type="evidence" value="ECO:0007669"/>
    <property type="project" value="TreeGrafter"/>
</dbReference>
<dbReference type="PANTHER" id="PTHR30055">
    <property type="entry name" value="HTH-TYPE TRANSCRIPTIONAL REGULATOR RUTR"/>
    <property type="match status" value="1"/>
</dbReference>
<keyword evidence="3" id="KW-0804">Transcription</keyword>
<evidence type="ECO:0000256" key="2">
    <source>
        <dbReference type="ARBA" id="ARBA00023125"/>
    </source>
</evidence>
<proteinExistence type="predicted"/>
<evidence type="ECO:0000256" key="1">
    <source>
        <dbReference type="ARBA" id="ARBA00023015"/>
    </source>
</evidence>
<dbReference type="Pfam" id="PF00440">
    <property type="entry name" value="TetR_N"/>
    <property type="match status" value="1"/>
</dbReference>
<evidence type="ECO:0000313" key="8">
    <source>
        <dbReference type="Proteomes" id="UP000276526"/>
    </source>
</evidence>
<dbReference type="AlphaFoldDB" id="A0A3R8QLB1"/>
<keyword evidence="1" id="KW-0805">Transcription regulation</keyword>
<evidence type="ECO:0000256" key="3">
    <source>
        <dbReference type="ARBA" id="ARBA00023163"/>
    </source>
</evidence>
<dbReference type="InterPro" id="IPR050109">
    <property type="entry name" value="HTH-type_TetR-like_transc_reg"/>
</dbReference>
<dbReference type="InterPro" id="IPR009057">
    <property type="entry name" value="Homeodomain-like_sf"/>
</dbReference>
<dbReference type="PANTHER" id="PTHR30055:SF234">
    <property type="entry name" value="HTH-TYPE TRANSCRIPTIONAL REGULATOR BETI"/>
    <property type="match status" value="1"/>
</dbReference>
<feature type="DNA-binding region" description="H-T-H motif" evidence="4">
    <location>
        <begin position="41"/>
        <end position="60"/>
    </location>
</feature>
<sequence>MGTDPATRAEELLAACDFSTRDRIIVGAISAFLDGGVADTPVEEIARRAGVGKGSVFYTFGSRDRLVEVVLMTLVDVVSARGRRGPRRGAPLGGPGGRGPVVGRARRPQPADRPHGVRGAHPPGPEVAGGARPRPGAAVPAGGGDSRRGRRRGCGRR</sequence>
<comment type="caution">
    <text evidence="7">The sequence shown here is derived from an EMBL/GenBank/DDBJ whole genome shotgun (WGS) entry which is preliminary data.</text>
</comment>
<evidence type="ECO:0000256" key="4">
    <source>
        <dbReference type="PROSITE-ProRule" id="PRU00335"/>
    </source>
</evidence>
<protein>
    <recommendedName>
        <fullName evidence="6">HTH tetR-type domain-containing protein</fullName>
    </recommendedName>
</protein>
<dbReference type="GO" id="GO:0000976">
    <property type="term" value="F:transcription cis-regulatory region binding"/>
    <property type="evidence" value="ECO:0007669"/>
    <property type="project" value="TreeGrafter"/>
</dbReference>
<dbReference type="PROSITE" id="PS50977">
    <property type="entry name" value="HTH_TETR_2"/>
    <property type="match status" value="1"/>
</dbReference>
<dbReference type="SUPFAM" id="SSF46689">
    <property type="entry name" value="Homeodomain-like"/>
    <property type="match status" value="1"/>
</dbReference>
<dbReference type="PRINTS" id="PR00455">
    <property type="entry name" value="HTHTETR"/>
</dbReference>
<evidence type="ECO:0000313" key="7">
    <source>
        <dbReference type="EMBL" id="RRO85514.1"/>
    </source>
</evidence>
<organism evidence="7 8">
    <name type="scientific">Corynebacterium bovis</name>
    <dbReference type="NCBI Taxonomy" id="36808"/>
    <lineage>
        <taxon>Bacteria</taxon>
        <taxon>Bacillati</taxon>
        <taxon>Actinomycetota</taxon>
        <taxon>Actinomycetes</taxon>
        <taxon>Mycobacteriales</taxon>
        <taxon>Corynebacteriaceae</taxon>
        <taxon>Corynebacterium</taxon>
    </lineage>
</organism>
<accession>A0A3R8QLB1</accession>
<feature type="compositionally biased region" description="Low complexity" evidence="5">
    <location>
        <begin position="126"/>
        <end position="140"/>
    </location>
</feature>
<reference evidence="7 8" key="1">
    <citation type="submission" date="2018-01" db="EMBL/GenBank/DDBJ databases">
        <title>Twenty Corynebacterium bovis Genomes.</title>
        <authorList>
            <person name="Gulvik C.A."/>
        </authorList>
    </citation>
    <scope>NUCLEOTIDE SEQUENCE [LARGE SCALE GENOMIC DNA]</scope>
    <source>
        <strain evidence="7 8">F6900</strain>
    </source>
</reference>
<evidence type="ECO:0000259" key="6">
    <source>
        <dbReference type="PROSITE" id="PS50977"/>
    </source>
</evidence>
<keyword evidence="2 4" id="KW-0238">DNA-binding</keyword>
<dbReference type="InterPro" id="IPR001647">
    <property type="entry name" value="HTH_TetR"/>
</dbReference>
<name>A0A3R8QLB1_9CORY</name>